<proteinExistence type="inferred from homology"/>
<evidence type="ECO:0000256" key="1">
    <source>
        <dbReference type="ARBA" id="ARBA00004308"/>
    </source>
</evidence>
<dbReference type="Proteomes" id="UP000663836">
    <property type="component" value="Unassembled WGS sequence"/>
</dbReference>
<dbReference type="Pfam" id="PF00400">
    <property type="entry name" value="WD40"/>
    <property type="match status" value="2"/>
</dbReference>
<protein>
    <recommendedName>
        <fullName evidence="7">GATOR2 complex protein WDR24</fullName>
    </recommendedName>
</protein>
<dbReference type="GO" id="GO:0012505">
    <property type="term" value="C:endomembrane system"/>
    <property type="evidence" value="ECO:0007669"/>
    <property type="project" value="UniProtKB-SubCell"/>
</dbReference>
<dbReference type="SUPFAM" id="SSF52540">
    <property type="entry name" value="P-loop containing nucleoside triphosphate hydrolases"/>
    <property type="match status" value="1"/>
</dbReference>
<dbReference type="PRINTS" id="PR00449">
    <property type="entry name" value="RASTRNSFRMNG"/>
</dbReference>
<dbReference type="InterPro" id="IPR015943">
    <property type="entry name" value="WD40/YVTN_repeat-like_dom_sf"/>
</dbReference>
<keyword evidence="3 8" id="KW-0853">WD repeat</keyword>
<dbReference type="PROSITE" id="PS50082">
    <property type="entry name" value="WD_REPEATS_2"/>
    <property type="match status" value="2"/>
</dbReference>
<dbReference type="Pfam" id="PF17120">
    <property type="entry name" value="zf-RING_16"/>
    <property type="match status" value="1"/>
</dbReference>
<feature type="region of interest" description="Disordered" evidence="9">
    <location>
        <begin position="485"/>
        <end position="543"/>
    </location>
</feature>
<dbReference type="SMART" id="SM00176">
    <property type="entry name" value="RAN"/>
    <property type="match status" value="1"/>
</dbReference>
<dbReference type="PANTHER" id="PTHR46200:SF1">
    <property type="entry name" value="GATOR COMPLEX PROTEIN WDR24"/>
    <property type="match status" value="1"/>
</dbReference>
<organism evidence="11 12">
    <name type="scientific">Rotaria sordida</name>
    <dbReference type="NCBI Taxonomy" id="392033"/>
    <lineage>
        <taxon>Eukaryota</taxon>
        <taxon>Metazoa</taxon>
        <taxon>Spiralia</taxon>
        <taxon>Gnathifera</taxon>
        <taxon>Rotifera</taxon>
        <taxon>Eurotatoria</taxon>
        <taxon>Bdelloidea</taxon>
        <taxon>Philodinida</taxon>
        <taxon>Philodinidae</taxon>
        <taxon>Rotaria</taxon>
    </lineage>
</organism>
<keyword evidence="5" id="KW-0547">Nucleotide-binding</keyword>
<dbReference type="InterPro" id="IPR001806">
    <property type="entry name" value="Small_GTPase"/>
</dbReference>
<dbReference type="SMART" id="SM00320">
    <property type="entry name" value="WD40"/>
    <property type="match status" value="5"/>
</dbReference>
<comment type="similarity">
    <text evidence="2">Belongs to the WD repeat WDR24 family.</text>
</comment>
<dbReference type="InterPro" id="IPR027417">
    <property type="entry name" value="P-loop_NTPase"/>
</dbReference>
<dbReference type="SMART" id="SM00173">
    <property type="entry name" value="RAS"/>
    <property type="match status" value="1"/>
</dbReference>
<feature type="repeat" description="WD" evidence="8">
    <location>
        <begin position="115"/>
        <end position="157"/>
    </location>
</feature>
<gene>
    <name evidence="11" type="ORF">JBS370_LOCUS17776</name>
</gene>
<keyword evidence="4" id="KW-0677">Repeat</keyword>
<evidence type="ECO:0000256" key="7">
    <source>
        <dbReference type="ARBA" id="ARBA00040269"/>
    </source>
</evidence>
<dbReference type="CDD" id="cd16693">
    <property type="entry name" value="mRING-H2-C3H3C2_WDR24"/>
    <property type="match status" value="1"/>
</dbReference>
<dbReference type="InterPro" id="IPR036322">
    <property type="entry name" value="WD40_repeat_dom_sf"/>
</dbReference>
<dbReference type="GO" id="GO:0005774">
    <property type="term" value="C:vacuolar membrane"/>
    <property type="evidence" value="ECO:0007669"/>
    <property type="project" value="TreeGrafter"/>
</dbReference>
<dbReference type="NCBIfam" id="TIGR00231">
    <property type="entry name" value="small_GTP"/>
    <property type="match status" value="1"/>
</dbReference>
<dbReference type="SMART" id="SM00175">
    <property type="entry name" value="RAB"/>
    <property type="match status" value="1"/>
</dbReference>
<evidence type="ECO:0000256" key="5">
    <source>
        <dbReference type="ARBA" id="ARBA00022741"/>
    </source>
</evidence>
<evidence type="ECO:0000259" key="10">
    <source>
        <dbReference type="Pfam" id="PF17120"/>
    </source>
</evidence>
<dbReference type="AlphaFoldDB" id="A0A819E1U8"/>
<evidence type="ECO:0000256" key="3">
    <source>
        <dbReference type="ARBA" id="ARBA00022574"/>
    </source>
</evidence>
<dbReference type="GO" id="GO:0003924">
    <property type="term" value="F:GTPase activity"/>
    <property type="evidence" value="ECO:0007669"/>
    <property type="project" value="InterPro"/>
</dbReference>
<dbReference type="GO" id="GO:0005829">
    <property type="term" value="C:cytosol"/>
    <property type="evidence" value="ECO:0007669"/>
    <property type="project" value="TreeGrafter"/>
</dbReference>
<feature type="compositionally biased region" description="Polar residues" evidence="9">
    <location>
        <begin position="485"/>
        <end position="495"/>
    </location>
</feature>
<comment type="subcellular location">
    <subcellularLocation>
        <location evidence="1">Endomembrane system</location>
    </subcellularLocation>
</comment>
<dbReference type="InterPro" id="IPR001680">
    <property type="entry name" value="WD40_rpt"/>
</dbReference>
<dbReference type="SUPFAM" id="SSF50978">
    <property type="entry name" value="WD40 repeat-like"/>
    <property type="match status" value="1"/>
</dbReference>
<evidence type="ECO:0000256" key="9">
    <source>
        <dbReference type="SAM" id="MobiDB-lite"/>
    </source>
</evidence>
<name>A0A819E1U8_9BILA</name>
<feature type="domain" description="WDR59/RTC1-like RING zinc finger" evidence="10">
    <location>
        <begin position="847"/>
        <end position="894"/>
    </location>
</feature>
<dbReference type="PROSITE" id="PS51421">
    <property type="entry name" value="RAS"/>
    <property type="match status" value="1"/>
</dbReference>
<dbReference type="EMBL" id="CAJOBD010001945">
    <property type="protein sequence ID" value="CAF3843076.1"/>
    <property type="molecule type" value="Genomic_DNA"/>
</dbReference>
<evidence type="ECO:0000256" key="2">
    <source>
        <dbReference type="ARBA" id="ARBA00008134"/>
    </source>
</evidence>
<dbReference type="PROSITE" id="PS51419">
    <property type="entry name" value="RAB"/>
    <property type="match status" value="1"/>
</dbReference>
<dbReference type="InterPro" id="IPR037590">
    <property type="entry name" value="WDR24"/>
</dbReference>
<dbReference type="GO" id="GO:0061700">
    <property type="term" value="C:GATOR2 complex"/>
    <property type="evidence" value="ECO:0007669"/>
    <property type="project" value="TreeGrafter"/>
</dbReference>
<evidence type="ECO:0000313" key="11">
    <source>
        <dbReference type="EMBL" id="CAF3843076.1"/>
    </source>
</evidence>
<dbReference type="Gene3D" id="3.40.50.300">
    <property type="entry name" value="P-loop containing nucleotide triphosphate hydrolases"/>
    <property type="match status" value="1"/>
</dbReference>
<dbReference type="GO" id="GO:0016239">
    <property type="term" value="P:positive regulation of macroautophagy"/>
    <property type="evidence" value="ECO:0007669"/>
    <property type="project" value="TreeGrafter"/>
</dbReference>
<evidence type="ECO:0000256" key="8">
    <source>
        <dbReference type="PROSITE-ProRule" id="PRU00221"/>
    </source>
</evidence>
<reference evidence="11" key="1">
    <citation type="submission" date="2021-02" db="EMBL/GenBank/DDBJ databases">
        <authorList>
            <person name="Nowell W R."/>
        </authorList>
    </citation>
    <scope>NUCLEOTIDE SEQUENCE</scope>
</reference>
<dbReference type="SMART" id="SM00174">
    <property type="entry name" value="RHO"/>
    <property type="match status" value="1"/>
</dbReference>
<dbReference type="InterPro" id="IPR049566">
    <property type="entry name" value="WDR59_RTC1-like_RING_Znf"/>
</dbReference>
<dbReference type="GO" id="GO:1904263">
    <property type="term" value="P:positive regulation of TORC1 signaling"/>
    <property type="evidence" value="ECO:0007669"/>
    <property type="project" value="TreeGrafter"/>
</dbReference>
<dbReference type="FunFam" id="3.40.50.300:FF:000586">
    <property type="entry name" value="Rab family GTPase"/>
    <property type="match status" value="1"/>
</dbReference>
<feature type="repeat" description="WD" evidence="8">
    <location>
        <begin position="226"/>
        <end position="248"/>
    </location>
</feature>
<dbReference type="Pfam" id="PF00071">
    <property type="entry name" value="Ras"/>
    <property type="match status" value="1"/>
</dbReference>
<sequence length="1095" mass="124980">MDETKLKKFSNQLSQSTFSWHVRAGTTVLCVNYEGNRLIAAGQQSFQLLAIEQHDKTERFTELFDFRTAPKQARATLQPTDIAWNPIDEHCFASASAVGLLNIWDANQLAIITQFKIHNATINRLQFHPTNPKLLLTASQDGYAKLIDFRTYNTNKVVASFRHVSEDGFRDIHINSANPNLFAAALNDQCIVPLWDIRRIESPAMVLTTADRTLCLAWNDDEPYWLATGGRDRTIRIWNAQDSNNRQEPLFKVQSFGTVAKLSWRPKCRYHIACSTLSVDPRIHVWDIRRPYLPQLSFCHHQNSIGDFTWRPNSDNLVSVGRDERLVHTHISSAIRTDQSVSLFSLNVTSKGHVYAAMPNINNEYIQSLYSERHIPITFMGLKRFFSEEIMSKFVKYNETIHGKSIVGIYSNSSVDNSVELFHQFARRWTFGNGDRSSEALAHICDVNSIVAEQLQRQDLKATWQVIKMIYADYNGIQSYRISSRRNTQSTTKNYHMSDPLNSHRHHHHHYQQTGGKPKNPDVQQQENETNEELNGRKTAKSQEQIISSNSQMDMIDDVDTYIVRDVLTDDIIFITPEDVLNNNSSYDMLYDNEIRIQIEIMSNLEFELEHVELSETFTLKLELPDIYVMRDGIPTVLNGTPSVIHGDGDINGLPLDRLSRQYPEMMIDVSQFEPVDEYDSPDGHMQTSTQSILPDGSDKFFTIDESYCPTMQNHPLIFDDVLRKTIQYYIENNEIQVAVHLLLALYPILGENKVFELFNGAHFQWIGMYIELLQKLRLFVKAKQVTKHCIEKEKIPLNYDPSEFDGAIILSAQSPILKRLPSGGSSTSSITPTGKNFPPMPKDFLCSICRIPCRGIFSFCGVCFHGGHIDHIRTWFNTHHECPYGCGHRCKDRDAQHRPSRVVLIGNASVGKTCLVRRFCQDVFPAGQAATIGVDFLIKTVEVNGERIKLQIWDTAGQERFRSITQSYYRSANALIIVFDMNNLATFSSLPDWVREVKTYANNDVLCTLVGNKCDINQREVPTHVAEQFAEKNDMWYLETSAKNSENVGKLFQTIAEELTMKAKESAMSVSNSAHDIFLNGEQKTKPVKSNCCS</sequence>
<evidence type="ECO:0000256" key="6">
    <source>
        <dbReference type="ARBA" id="ARBA00023136"/>
    </source>
</evidence>
<dbReference type="GO" id="GO:0005525">
    <property type="term" value="F:GTP binding"/>
    <property type="evidence" value="ECO:0007669"/>
    <property type="project" value="InterPro"/>
</dbReference>
<comment type="caution">
    <text evidence="11">The sequence shown here is derived from an EMBL/GenBank/DDBJ whole genome shotgun (WGS) entry which is preliminary data.</text>
</comment>
<accession>A0A819E1U8</accession>
<dbReference type="Gene3D" id="2.130.10.10">
    <property type="entry name" value="YVTN repeat-like/Quinoprotein amine dehydrogenase"/>
    <property type="match status" value="1"/>
</dbReference>
<evidence type="ECO:0000256" key="4">
    <source>
        <dbReference type="ARBA" id="ARBA00022737"/>
    </source>
</evidence>
<keyword evidence="6" id="KW-0472">Membrane</keyword>
<dbReference type="PANTHER" id="PTHR46200">
    <property type="entry name" value="GATOR COMPLEX PROTEIN WDR24"/>
    <property type="match status" value="1"/>
</dbReference>
<evidence type="ECO:0000313" key="12">
    <source>
        <dbReference type="Proteomes" id="UP000663836"/>
    </source>
</evidence>
<dbReference type="InterPro" id="IPR005225">
    <property type="entry name" value="Small_GTP-bd"/>
</dbReference>